<keyword evidence="2 8" id="KW-0963">Cytoplasm</keyword>
<dbReference type="InterPro" id="IPR008220">
    <property type="entry name" value="HAT_MetX-like"/>
</dbReference>
<evidence type="ECO:0000259" key="10">
    <source>
        <dbReference type="Pfam" id="PF00561"/>
    </source>
</evidence>
<dbReference type="InterPro" id="IPR000073">
    <property type="entry name" value="AB_hydrolase_1"/>
</dbReference>
<feature type="active site" evidence="8 9">
    <location>
        <position position="323"/>
    </location>
</feature>
<evidence type="ECO:0000256" key="5">
    <source>
        <dbReference type="ARBA" id="ARBA00023167"/>
    </source>
</evidence>
<evidence type="ECO:0000313" key="12">
    <source>
        <dbReference type="EMBL" id="VVM78975.1"/>
    </source>
</evidence>
<gene>
    <name evidence="8 12" type="primary">metXS</name>
    <name evidence="12" type="ORF">PS652_02188</name>
    <name evidence="11" type="ORF">PS652_04665</name>
</gene>
<dbReference type="PANTHER" id="PTHR32268">
    <property type="entry name" value="HOMOSERINE O-ACETYLTRANSFERASE"/>
    <property type="match status" value="1"/>
</dbReference>
<dbReference type="GO" id="GO:0009086">
    <property type="term" value="P:methionine biosynthetic process"/>
    <property type="evidence" value="ECO:0007669"/>
    <property type="project" value="UniProtKB-UniRule"/>
</dbReference>
<feature type="active site" description="Nucleophile" evidence="8 9">
    <location>
        <position position="157"/>
    </location>
</feature>
<dbReference type="UniPathway" id="UPA00051">
    <property type="reaction ID" value="UER00075"/>
</dbReference>
<dbReference type="Gene3D" id="3.40.50.1820">
    <property type="entry name" value="alpha/beta hydrolase"/>
    <property type="match status" value="1"/>
</dbReference>
<accession>A0A5E6SNS9</accession>
<evidence type="ECO:0000313" key="13">
    <source>
        <dbReference type="Proteomes" id="UP000326595"/>
    </source>
</evidence>
<evidence type="ECO:0000256" key="1">
    <source>
        <dbReference type="ARBA" id="ARBA00011738"/>
    </source>
</evidence>
<keyword evidence="3 8" id="KW-0028">Amino-acid biosynthesis</keyword>
<dbReference type="NCBIfam" id="TIGR01392">
    <property type="entry name" value="homoserO_Ac_trn"/>
    <property type="match status" value="1"/>
</dbReference>
<dbReference type="RefSeq" id="WP_038997651.1">
    <property type="nucleotide sequence ID" value="NZ_OZ024668.1"/>
</dbReference>
<dbReference type="HAMAP" id="MF_00296">
    <property type="entry name" value="MetX_acyltransf"/>
    <property type="match status" value="1"/>
</dbReference>
<dbReference type="Gene3D" id="1.10.1740.110">
    <property type="match status" value="1"/>
</dbReference>
<dbReference type="GO" id="GO:0008899">
    <property type="term" value="F:homoserine O-succinyltransferase activity"/>
    <property type="evidence" value="ECO:0007669"/>
    <property type="project" value="UniProtKB-UniRule"/>
</dbReference>
<keyword evidence="6 8" id="KW-0012">Acyltransferase</keyword>
<evidence type="ECO:0000256" key="7">
    <source>
        <dbReference type="ARBA" id="ARBA00053298"/>
    </source>
</evidence>
<dbReference type="Proteomes" id="UP000326595">
    <property type="component" value="Chromosome"/>
</dbReference>
<dbReference type="EMBL" id="CABVHG010000010">
    <property type="protein sequence ID" value="VVM78975.1"/>
    <property type="molecule type" value="Genomic_DNA"/>
</dbReference>
<comment type="pathway">
    <text evidence="8">Amino-acid biosynthesis; L-methionine biosynthesis via de novo pathway; O-succinyl-L-homoserine from L-homoserine: step 1/1.</text>
</comment>
<evidence type="ECO:0000256" key="4">
    <source>
        <dbReference type="ARBA" id="ARBA00022679"/>
    </source>
</evidence>
<dbReference type="EMBL" id="OZ024668">
    <property type="protein sequence ID" value="CAK9891801.1"/>
    <property type="molecule type" value="Genomic_DNA"/>
</dbReference>
<comment type="catalytic activity">
    <reaction evidence="8">
        <text>L-homoserine + succinyl-CoA = O-succinyl-L-homoserine + CoA</text>
        <dbReference type="Rhea" id="RHEA:22008"/>
        <dbReference type="ChEBI" id="CHEBI:57287"/>
        <dbReference type="ChEBI" id="CHEBI:57292"/>
        <dbReference type="ChEBI" id="CHEBI:57476"/>
        <dbReference type="ChEBI" id="CHEBI:57661"/>
        <dbReference type="EC" id="2.3.1.46"/>
    </reaction>
</comment>
<protein>
    <recommendedName>
        <fullName evidence="8">Homoserine O-succinyltransferase</fullName>
        <shortName evidence="8">HST</shortName>
        <ecNumber evidence="8">2.3.1.46</ecNumber>
    </recommendedName>
    <alternativeName>
        <fullName evidence="8">Homoserine transsuccinylase</fullName>
        <shortName evidence="8">HTS</shortName>
    </alternativeName>
</protein>
<comment type="subcellular location">
    <subcellularLocation>
        <location evidence="8">Cytoplasm</location>
    </subcellularLocation>
</comment>
<dbReference type="SUPFAM" id="SSF53474">
    <property type="entry name" value="alpha/beta-Hydrolases"/>
    <property type="match status" value="1"/>
</dbReference>
<dbReference type="PIRSF" id="PIRSF000443">
    <property type="entry name" value="Homoser_Ac_trans"/>
    <property type="match status" value="1"/>
</dbReference>
<keyword evidence="4 8" id="KW-0808">Transferase</keyword>
<feature type="site" description="Important for acyl-CoA specificity" evidence="8">
    <location>
        <position position="325"/>
    </location>
</feature>
<sequence>MSTVFPEDSVGLVTPQLAQFSEPLALACGRSLATYELIYETYGTLNSSASNAVLICHALSGHHHAAGYHSPDDRKPGWWDSCIGRGKPIDTNRFFVVSLNNLGGCNGSTGPSSLNPLTGKPYGADFPVLTVEDWVHSQARLADRLGIQQWAAVVGGSLGGMQALQWTITYPDRVRHCLDIASAPKLSAQNIAFNEVARQAILTDPEFHGGSFQDQGVIPKRGLMLARMVGHITYLSDDSMGEKFGRELKSDKLNYDFHSVEFQVESYLRYQGEEFSGRFDANTYLLMTKALDYFDPAASHGGDLAATLAHVTADYCVMSFTTDWRFSPARSREIVDALIAARKNVCYLDIDSPYGHDAFLIPTPRYITGFTNYMNRIVC</sequence>
<dbReference type="GO" id="GO:0004414">
    <property type="term" value="F:homoserine O-acetyltransferase activity"/>
    <property type="evidence" value="ECO:0007669"/>
    <property type="project" value="TreeGrafter"/>
</dbReference>
<dbReference type="InterPro" id="IPR029058">
    <property type="entry name" value="AB_hydrolase_fold"/>
</dbReference>
<comment type="subunit">
    <text evidence="1 8">Homodimer.</text>
</comment>
<feature type="domain" description="AB hydrolase-1" evidence="10">
    <location>
        <begin position="51"/>
        <end position="281"/>
    </location>
</feature>
<dbReference type="NCBIfam" id="NF001209">
    <property type="entry name" value="PRK00175.1"/>
    <property type="match status" value="1"/>
</dbReference>
<feature type="active site" evidence="8 9">
    <location>
        <position position="356"/>
    </location>
</feature>
<evidence type="ECO:0000256" key="9">
    <source>
        <dbReference type="PIRSR" id="PIRSR000443-1"/>
    </source>
</evidence>
<dbReference type="GO" id="GO:0009092">
    <property type="term" value="P:homoserine metabolic process"/>
    <property type="evidence" value="ECO:0007669"/>
    <property type="project" value="TreeGrafter"/>
</dbReference>
<evidence type="ECO:0000256" key="6">
    <source>
        <dbReference type="ARBA" id="ARBA00023315"/>
    </source>
</evidence>
<dbReference type="Pfam" id="PF00561">
    <property type="entry name" value="Abhydrolase_1"/>
    <property type="match status" value="1"/>
</dbReference>
<proteinExistence type="inferred from homology"/>
<evidence type="ECO:0000256" key="2">
    <source>
        <dbReference type="ARBA" id="ARBA00022490"/>
    </source>
</evidence>
<name>A0A5E6SNS9_PSEFL</name>
<dbReference type="AlphaFoldDB" id="A0A5E6SNS9"/>
<reference evidence="12" key="1">
    <citation type="submission" date="2019-09" db="EMBL/GenBank/DDBJ databases">
        <authorList>
            <person name="Chandra G."/>
            <person name="Truman W A."/>
        </authorList>
    </citation>
    <scope>NUCLEOTIDE SEQUENCE [LARGE SCALE GENOMIC DNA]</scope>
    <source>
        <strain evidence="12">PS652</strain>
    </source>
</reference>
<evidence type="ECO:0000256" key="8">
    <source>
        <dbReference type="HAMAP-Rule" id="MF_00296"/>
    </source>
</evidence>
<evidence type="ECO:0000313" key="11">
    <source>
        <dbReference type="EMBL" id="CAK9891801.1"/>
    </source>
</evidence>
<feature type="binding site" evidence="8">
    <location>
        <position position="357"/>
    </location>
    <ligand>
        <name>substrate</name>
    </ligand>
</feature>
<feature type="binding site" evidence="8">
    <location>
        <position position="227"/>
    </location>
    <ligand>
        <name>substrate</name>
    </ligand>
</feature>
<dbReference type="FunFam" id="1.10.1740.110:FF:000001">
    <property type="entry name" value="Homoserine O-acetyltransferase"/>
    <property type="match status" value="1"/>
</dbReference>
<comment type="caution">
    <text evidence="8">Lacks conserved residue(s) required for the propagation of feature annotation.</text>
</comment>
<evidence type="ECO:0000256" key="3">
    <source>
        <dbReference type="ARBA" id="ARBA00022605"/>
    </source>
</evidence>
<dbReference type="PANTHER" id="PTHR32268:SF11">
    <property type="entry name" value="HOMOSERINE O-ACETYLTRANSFERASE"/>
    <property type="match status" value="1"/>
</dbReference>
<comment type="function">
    <text evidence="7 8">Transfers a succinyl group from succinyl-CoA to L-homoserine, forming succinyl-L-homoserine.</text>
</comment>
<dbReference type="GO" id="GO:0005737">
    <property type="term" value="C:cytoplasm"/>
    <property type="evidence" value="ECO:0007669"/>
    <property type="project" value="UniProtKB-SubCell"/>
</dbReference>
<keyword evidence="5 8" id="KW-0486">Methionine biosynthesis</keyword>
<organism evidence="12">
    <name type="scientific">Pseudomonas fluorescens</name>
    <dbReference type="NCBI Taxonomy" id="294"/>
    <lineage>
        <taxon>Bacteria</taxon>
        <taxon>Pseudomonadati</taxon>
        <taxon>Pseudomonadota</taxon>
        <taxon>Gammaproteobacteria</taxon>
        <taxon>Pseudomonadales</taxon>
        <taxon>Pseudomonadaceae</taxon>
        <taxon>Pseudomonas</taxon>
    </lineage>
</organism>
<comment type="similarity">
    <text evidence="8">Belongs to the AB hydrolase superfamily. MetX family.</text>
</comment>
<reference evidence="11 13" key="2">
    <citation type="submission" date="2024-03" db="EMBL/GenBank/DDBJ databases">
        <authorList>
            <person name="Alaster D. Moffat"/>
            <person name="Govind Chandra"/>
            <person name="Andrew W. Truman"/>
        </authorList>
    </citation>
    <scope>NUCLEOTIDE SEQUENCE [LARGE SCALE GENOMIC DNA]</scope>
    <source>
        <strain evidence="11">PS652</strain>
    </source>
</reference>
<dbReference type="EC" id="2.3.1.46" evidence="8"/>